<feature type="compositionally biased region" description="Basic and acidic residues" evidence="2">
    <location>
        <begin position="271"/>
        <end position="281"/>
    </location>
</feature>
<dbReference type="InterPro" id="IPR002110">
    <property type="entry name" value="Ankyrin_rpt"/>
</dbReference>
<reference evidence="4" key="1">
    <citation type="journal article" date="2015" name="Nat. Genet.">
        <title>The genome and transcriptome of the zoonotic hookworm Ancylostoma ceylanicum identify infection-specific gene families.</title>
        <authorList>
            <person name="Schwarz E.M."/>
            <person name="Hu Y."/>
            <person name="Antoshechkin I."/>
            <person name="Miller M.M."/>
            <person name="Sternberg P.W."/>
            <person name="Aroian R.V."/>
        </authorList>
    </citation>
    <scope>NUCLEOTIDE SEQUENCE</scope>
    <source>
        <strain evidence="4">HY135</strain>
    </source>
</reference>
<dbReference type="OrthoDB" id="194358at2759"/>
<dbReference type="EMBL" id="JARK01001435">
    <property type="protein sequence ID" value="EYC02535.1"/>
    <property type="molecule type" value="Genomic_DNA"/>
</dbReference>
<comment type="caution">
    <text evidence="3">The sequence shown here is derived from an EMBL/GenBank/DDBJ whole genome shotgun (WGS) entry which is preliminary data.</text>
</comment>
<dbReference type="AlphaFoldDB" id="A0A016TIQ3"/>
<organism evidence="3 4">
    <name type="scientific">Ancylostoma ceylanicum</name>
    <dbReference type="NCBI Taxonomy" id="53326"/>
    <lineage>
        <taxon>Eukaryota</taxon>
        <taxon>Metazoa</taxon>
        <taxon>Ecdysozoa</taxon>
        <taxon>Nematoda</taxon>
        <taxon>Chromadorea</taxon>
        <taxon>Rhabditida</taxon>
        <taxon>Rhabditina</taxon>
        <taxon>Rhabditomorpha</taxon>
        <taxon>Strongyloidea</taxon>
        <taxon>Ancylostomatidae</taxon>
        <taxon>Ancylostomatinae</taxon>
        <taxon>Ancylostoma</taxon>
    </lineage>
</organism>
<dbReference type="PROSITE" id="PS50088">
    <property type="entry name" value="ANK_REPEAT"/>
    <property type="match status" value="1"/>
</dbReference>
<dbReference type="Pfam" id="PF12796">
    <property type="entry name" value="Ank_2"/>
    <property type="match status" value="1"/>
</dbReference>
<protein>
    <submittedName>
        <fullName evidence="3">Uncharacterized protein</fullName>
    </submittedName>
</protein>
<name>A0A016TIQ3_9BILA</name>
<evidence type="ECO:0000313" key="4">
    <source>
        <dbReference type="Proteomes" id="UP000024635"/>
    </source>
</evidence>
<accession>A0A016TIQ3</accession>
<dbReference type="SUPFAM" id="SSF48403">
    <property type="entry name" value="Ankyrin repeat"/>
    <property type="match status" value="1"/>
</dbReference>
<evidence type="ECO:0000313" key="3">
    <source>
        <dbReference type="EMBL" id="EYC02535.1"/>
    </source>
</evidence>
<dbReference type="Proteomes" id="UP000024635">
    <property type="component" value="Unassembled WGS sequence"/>
</dbReference>
<dbReference type="Gene3D" id="1.25.40.20">
    <property type="entry name" value="Ankyrin repeat-containing domain"/>
    <property type="match status" value="1"/>
</dbReference>
<feature type="region of interest" description="Disordered" evidence="2">
    <location>
        <begin position="253"/>
        <end position="303"/>
    </location>
</feature>
<dbReference type="InterPro" id="IPR039195">
    <property type="entry name" value="ANKRD40"/>
</dbReference>
<evidence type="ECO:0000256" key="1">
    <source>
        <dbReference type="PROSITE-ProRule" id="PRU00023"/>
    </source>
</evidence>
<feature type="region of interest" description="Disordered" evidence="2">
    <location>
        <begin position="94"/>
        <end position="120"/>
    </location>
</feature>
<dbReference type="STRING" id="53326.A0A016TIQ3"/>
<dbReference type="InterPro" id="IPR036770">
    <property type="entry name" value="Ankyrin_rpt-contain_sf"/>
</dbReference>
<dbReference type="PANTHER" id="PTHR24192:SF3">
    <property type="entry name" value="ANKYRIN REPEAT DOMAIN 40"/>
    <property type="match status" value="1"/>
</dbReference>
<dbReference type="PANTHER" id="PTHR24192">
    <property type="entry name" value="ANKYRIN REPEAT DOMAIN 40"/>
    <property type="match status" value="1"/>
</dbReference>
<evidence type="ECO:0000256" key="2">
    <source>
        <dbReference type="SAM" id="MobiDB-lite"/>
    </source>
</evidence>
<dbReference type="PROSITE" id="PS50297">
    <property type="entry name" value="ANK_REP_REGION"/>
    <property type="match status" value="1"/>
</dbReference>
<keyword evidence="1" id="KW-0040">ANK repeat</keyword>
<keyword evidence="4" id="KW-1185">Reference proteome</keyword>
<dbReference type="SMART" id="SM00248">
    <property type="entry name" value="ANK"/>
    <property type="match status" value="1"/>
</dbReference>
<feature type="repeat" description="ANK" evidence="1">
    <location>
        <begin position="41"/>
        <end position="73"/>
    </location>
</feature>
<gene>
    <name evidence="3" type="primary">Acey_s0099.g3170</name>
    <name evidence="3" type="synonym">Acey-R31.2</name>
    <name evidence="3" type="ORF">Y032_0099g3170</name>
</gene>
<sequence length="364" mass="40535">MQSRDALQLDFLEQCTIGDEQKVRNMLNTHMVDVTYQHLINGWTALHWAARRGYEEICLLLLESGFSREVKDNNGRTPWEVCSEENTALREILRPDSVQSDEEPDEIMPSAGGKRRASETAAGNDKFVPNYIRNPPFPYVSKAASFDYGTKSPSSPTTPNGYYSYGRRDSVNRTRFLLVRTWCADGKQAFKRVTLPGGSTLEQAKKMVERSMRKGSVEAIMTLPDRVLVEEDSQIAQFSDCQKVEVIYGDDVTAPPLADEQPINTRTTTKSMDKEEAKQPQEHASTGSEAAATGGGDNFPITLVEPYQSEQPDSSSAAQVSLINLLFLLVRGSLASKKREVAFVIEITQGERPLAPPYPKVTYP</sequence>
<proteinExistence type="predicted"/>